<dbReference type="PANTHER" id="PTHR47510">
    <property type="entry name" value="REVERSE TRANSCRIPTASE DOMAIN-CONTAINING PROTEIN"/>
    <property type="match status" value="1"/>
</dbReference>
<dbReference type="EMBL" id="CADEBC010000159">
    <property type="protein sequence ID" value="CAB3224588.1"/>
    <property type="molecule type" value="Genomic_DNA"/>
</dbReference>
<dbReference type="OrthoDB" id="445826at2759"/>
<reference evidence="1 2" key="1">
    <citation type="submission" date="2020-04" db="EMBL/GenBank/DDBJ databases">
        <authorList>
            <person name="Wallbank WR R."/>
            <person name="Pardo Diaz C."/>
            <person name="Kozak K."/>
            <person name="Martin S."/>
            <person name="Jiggins C."/>
            <person name="Moest M."/>
            <person name="Warren A I."/>
            <person name="Byers J.R.P. K."/>
            <person name="Montejo-Kovacevich G."/>
            <person name="Yen C E."/>
        </authorList>
    </citation>
    <scope>NUCLEOTIDE SEQUENCE [LARGE SCALE GENOMIC DNA]</scope>
</reference>
<dbReference type="Proteomes" id="UP000494106">
    <property type="component" value="Unassembled WGS sequence"/>
</dbReference>
<evidence type="ECO:0000313" key="1">
    <source>
        <dbReference type="EMBL" id="CAB3224588.1"/>
    </source>
</evidence>
<dbReference type="PANTHER" id="PTHR47510:SF3">
    <property type="entry name" value="ENDO_EXONUCLEASE_PHOSPHATASE DOMAIN-CONTAINING PROTEIN"/>
    <property type="match status" value="1"/>
</dbReference>
<protein>
    <submittedName>
        <fullName evidence="1">Uncharacterized protein</fullName>
    </submittedName>
</protein>
<organism evidence="1 2">
    <name type="scientific">Arctia plantaginis</name>
    <name type="common">Wood tiger moth</name>
    <name type="synonym">Phalaena plantaginis</name>
    <dbReference type="NCBI Taxonomy" id="874455"/>
    <lineage>
        <taxon>Eukaryota</taxon>
        <taxon>Metazoa</taxon>
        <taxon>Ecdysozoa</taxon>
        <taxon>Arthropoda</taxon>
        <taxon>Hexapoda</taxon>
        <taxon>Insecta</taxon>
        <taxon>Pterygota</taxon>
        <taxon>Neoptera</taxon>
        <taxon>Endopterygota</taxon>
        <taxon>Lepidoptera</taxon>
        <taxon>Glossata</taxon>
        <taxon>Ditrysia</taxon>
        <taxon>Noctuoidea</taxon>
        <taxon>Erebidae</taxon>
        <taxon>Arctiinae</taxon>
        <taxon>Arctia</taxon>
    </lineage>
</organism>
<evidence type="ECO:0000313" key="2">
    <source>
        <dbReference type="Proteomes" id="UP000494106"/>
    </source>
</evidence>
<proteinExistence type="predicted"/>
<gene>
    <name evidence="1" type="ORF">APLA_LOCUS2074</name>
</gene>
<name>A0A8S0YY79_ARCPL</name>
<sequence length="299" mass="34169">MTGHKLLPAISVPMRGSICLDHIFVRGPLPSEAVGLVCAFSQKQRISAHNKAPKQKINLLAVDAKLSDIDWTNIFNSDDVDQAAKNFSDILEGTIQENTDYIRVKRKLRNLKPWITPGLIRCQKNRDRLHQQARKNPDDLVCQTIFKRYFLFALQQRFKISYEKQQRDENKDNPKRLWETIKDICNISANRSVATELIRTHANPAESVNQYNEYFSSIGGNLANDTFLKLNTTEKSLAAEHTTSNSENNSLFIQSTDQYEDDNLIENLKNDSAPGLDGLTSIIIKTIKKTNYRPFNTHF</sequence>
<dbReference type="AlphaFoldDB" id="A0A8S0YY79"/>
<keyword evidence="2" id="KW-1185">Reference proteome</keyword>
<accession>A0A8S0YY79</accession>
<comment type="caution">
    <text evidence="1">The sequence shown here is derived from an EMBL/GenBank/DDBJ whole genome shotgun (WGS) entry which is preliminary data.</text>
</comment>